<evidence type="ECO:0000313" key="12">
    <source>
        <dbReference type="Proteomes" id="UP000029445"/>
    </source>
</evidence>
<keyword evidence="7 9" id="KW-0539">Nucleus</keyword>
<dbReference type="GO" id="GO:0005689">
    <property type="term" value="C:U12-type spliceosomal complex"/>
    <property type="evidence" value="ECO:0007669"/>
    <property type="project" value="TreeGrafter"/>
</dbReference>
<keyword evidence="3 9" id="KW-0507">mRNA processing</keyword>
<accession>A0A095DHK1</accession>
<evidence type="ECO:0000259" key="10">
    <source>
        <dbReference type="PROSITE" id="PS52002"/>
    </source>
</evidence>
<dbReference type="RefSeq" id="XP_062885712.1">
    <property type="nucleotide sequence ID" value="XM_063029683.1"/>
</dbReference>
<evidence type="ECO:0000256" key="6">
    <source>
        <dbReference type="ARBA" id="ARBA00023187"/>
    </source>
</evidence>
<organism evidence="11 12">
    <name type="scientific">Cryptococcus deuterogattii (strain R265)</name>
    <name type="common">Cryptococcus gattii VGII (strain R265)</name>
    <dbReference type="NCBI Taxonomy" id="294750"/>
    <lineage>
        <taxon>Eukaryota</taxon>
        <taxon>Fungi</taxon>
        <taxon>Dikarya</taxon>
        <taxon>Basidiomycota</taxon>
        <taxon>Agaricomycotina</taxon>
        <taxon>Tremellomycetes</taxon>
        <taxon>Tremellales</taxon>
        <taxon>Cryptococcaceae</taxon>
        <taxon>Cryptococcus</taxon>
        <taxon>Cryptococcus gattii species complex</taxon>
    </lineage>
</organism>
<dbReference type="GO" id="GO:0071004">
    <property type="term" value="C:U2-type prespliceosome"/>
    <property type="evidence" value="ECO:0007669"/>
    <property type="project" value="TreeGrafter"/>
</dbReference>
<dbReference type="PROSITE" id="PS52002">
    <property type="entry name" value="SM"/>
    <property type="match status" value="1"/>
</dbReference>
<evidence type="ECO:0000256" key="4">
    <source>
        <dbReference type="ARBA" id="ARBA00022728"/>
    </source>
</evidence>
<dbReference type="InterPro" id="IPR047575">
    <property type="entry name" value="Sm"/>
</dbReference>
<dbReference type="InterPro" id="IPR044641">
    <property type="entry name" value="Lsm7/SmG-like"/>
</dbReference>
<dbReference type="InterPro" id="IPR001163">
    <property type="entry name" value="Sm_dom_euk/arc"/>
</dbReference>
<comment type="function">
    <text evidence="9">Plays a role in pre-mRNA splicing.</text>
</comment>
<dbReference type="GeneID" id="88181959"/>
<proteinExistence type="inferred from homology"/>
<dbReference type="AlphaFoldDB" id="A0A095DHK1"/>
<dbReference type="Gene3D" id="2.30.30.100">
    <property type="match status" value="1"/>
</dbReference>
<dbReference type="GO" id="GO:0005687">
    <property type="term" value="C:U4 snRNP"/>
    <property type="evidence" value="ECO:0007669"/>
    <property type="project" value="TreeGrafter"/>
</dbReference>
<reference evidence="11 12" key="2">
    <citation type="journal article" date="2018" name="Proc. Natl. Acad. Sci.">
        <title>RNAi is a critical determinant of centromere evolution in closely related fungi.</title>
        <authorList>
            <person name="Yadav V."/>
            <person name="Sun S."/>
            <person name="Billmyre R.B."/>
            <person name="Thimmappa B.C."/>
            <person name="Shea T."/>
            <person name="Lintner R."/>
            <person name="Bakkeren G."/>
            <person name="Cuomo C.A."/>
            <person name="Heitman J."/>
            <person name="Sanyal K."/>
        </authorList>
    </citation>
    <scope>NUCLEOTIDE SEQUENCE [LARGE SCALE GENOMIC DNA]</scope>
    <source>
        <strain evidence="11 12">R265</strain>
    </source>
</reference>
<keyword evidence="6 9" id="KW-0508">mRNA splicing</keyword>
<keyword evidence="12" id="KW-1185">Reference proteome</keyword>
<dbReference type="OrthoDB" id="2146at2759"/>
<sequence length="78" mass="8768">MSRASQPELKKFMDRRLFLHLQGGRQVSGVLRGYDMFLNLVVDNAFEELGGGQRKPCGMVVIRGNSVSAMELLDNQRV</sequence>
<name>A0A095DHK1_CRYD2</name>
<dbReference type="GO" id="GO:0034719">
    <property type="term" value="C:SMN-Sm protein complex"/>
    <property type="evidence" value="ECO:0007669"/>
    <property type="project" value="TreeGrafter"/>
</dbReference>
<evidence type="ECO:0000256" key="9">
    <source>
        <dbReference type="RuleBase" id="RU365052"/>
    </source>
</evidence>
<comment type="similarity">
    <text evidence="2 9">Belongs to the snRNP Sm proteins family.</text>
</comment>
<evidence type="ECO:0000313" key="11">
    <source>
        <dbReference type="EMBL" id="KGB80081.1"/>
    </source>
</evidence>
<keyword evidence="5 9" id="KW-0694">RNA-binding</keyword>
<dbReference type="CDD" id="cd01719">
    <property type="entry name" value="Sm_G"/>
    <property type="match status" value="1"/>
</dbReference>
<protein>
    <recommendedName>
        <fullName evidence="9">Small nuclear ribonucleoprotein G</fullName>
        <shortName evidence="9">snRNP-G</shortName>
    </recommendedName>
</protein>
<evidence type="ECO:0000256" key="5">
    <source>
        <dbReference type="ARBA" id="ARBA00022884"/>
    </source>
</evidence>
<dbReference type="GO" id="GO:0000387">
    <property type="term" value="P:spliceosomal snRNP assembly"/>
    <property type="evidence" value="ECO:0007669"/>
    <property type="project" value="UniProtKB-UniRule"/>
</dbReference>
<dbReference type="FunFam" id="2.30.30.100:FF:000023">
    <property type="entry name" value="Small nuclear ribonucleoprotein G"/>
    <property type="match status" value="1"/>
</dbReference>
<feature type="domain" description="Sm" evidence="10">
    <location>
        <begin position="4"/>
        <end position="76"/>
    </location>
</feature>
<keyword evidence="4 9" id="KW-0747">Spliceosome</keyword>
<comment type="subcellular location">
    <subcellularLocation>
        <location evidence="1 9">Nucleus</location>
    </subcellularLocation>
</comment>
<dbReference type="GO" id="GO:0005682">
    <property type="term" value="C:U5 snRNP"/>
    <property type="evidence" value="ECO:0007669"/>
    <property type="project" value="TreeGrafter"/>
</dbReference>
<dbReference type="GO" id="GO:0097526">
    <property type="term" value="C:spliceosomal tri-snRNP complex"/>
    <property type="evidence" value="ECO:0007669"/>
    <property type="project" value="TreeGrafter"/>
</dbReference>
<evidence type="ECO:0000256" key="3">
    <source>
        <dbReference type="ARBA" id="ARBA00022664"/>
    </source>
</evidence>
<evidence type="ECO:0000256" key="2">
    <source>
        <dbReference type="ARBA" id="ARBA00006850"/>
    </source>
</evidence>
<dbReference type="PANTHER" id="PTHR10553">
    <property type="entry name" value="SMALL NUCLEAR RIBONUCLEOPROTEIN"/>
    <property type="match status" value="1"/>
</dbReference>
<dbReference type="GO" id="GO:0005686">
    <property type="term" value="C:U2 snRNP"/>
    <property type="evidence" value="ECO:0007669"/>
    <property type="project" value="TreeGrafter"/>
</dbReference>
<dbReference type="Proteomes" id="UP000029445">
    <property type="component" value="Chromosome 14"/>
</dbReference>
<dbReference type="GO" id="GO:0003723">
    <property type="term" value="F:RNA binding"/>
    <property type="evidence" value="ECO:0007669"/>
    <property type="project" value="UniProtKB-UniRule"/>
</dbReference>
<reference evidence="11 12" key="1">
    <citation type="journal article" date="2011" name="MBio">
        <title>Genome variation in Cryptococcus gattii, an emerging pathogen of immunocompetent hosts.</title>
        <authorList>
            <person name="D'Souza C.A."/>
            <person name="Kronstad J.W."/>
            <person name="Taylor G."/>
            <person name="Warren R."/>
            <person name="Yuen M."/>
            <person name="Hu G."/>
            <person name="Jung W.H."/>
            <person name="Sham A."/>
            <person name="Kidd S.E."/>
            <person name="Tangen K."/>
            <person name="Lee N."/>
            <person name="Zeilmaker T."/>
            <person name="Sawkins J."/>
            <person name="McVicker G."/>
            <person name="Shah S."/>
            <person name="Gnerre S."/>
            <person name="Griggs A."/>
            <person name="Zeng Q."/>
            <person name="Bartlett K."/>
            <person name="Li W."/>
            <person name="Wang X."/>
            <person name="Heitman J."/>
            <person name="Stajich J.E."/>
            <person name="Fraser J.A."/>
            <person name="Meyer W."/>
            <person name="Carter D."/>
            <person name="Schein J."/>
            <person name="Krzywinski M."/>
            <person name="Kwon-Chung K.J."/>
            <person name="Varma A."/>
            <person name="Wang J."/>
            <person name="Brunham R."/>
            <person name="Fyfe M."/>
            <person name="Ouellette B.F."/>
            <person name="Siddiqui A."/>
            <person name="Marra M."/>
            <person name="Jones S."/>
            <person name="Holt R."/>
            <person name="Birren B.W."/>
            <person name="Galagan J.E."/>
            <person name="Cuomo C.A."/>
        </authorList>
    </citation>
    <scope>NUCLEOTIDE SEQUENCE [LARGE SCALE GENOMIC DNA]</scope>
    <source>
        <strain evidence="11 12">R265</strain>
    </source>
</reference>
<dbReference type="GO" id="GO:0071011">
    <property type="term" value="C:precatalytic spliceosome"/>
    <property type="evidence" value="ECO:0007669"/>
    <property type="project" value="TreeGrafter"/>
</dbReference>
<dbReference type="SUPFAM" id="SSF50182">
    <property type="entry name" value="Sm-like ribonucleoproteins"/>
    <property type="match status" value="1"/>
</dbReference>
<dbReference type="InterPro" id="IPR034098">
    <property type="entry name" value="Sm_G"/>
</dbReference>
<dbReference type="HOGENOM" id="CLU_076902_10_1_1"/>
<evidence type="ECO:0000256" key="8">
    <source>
        <dbReference type="ARBA" id="ARBA00023274"/>
    </source>
</evidence>
<keyword evidence="8 9" id="KW-0687">Ribonucleoprotein</keyword>
<evidence type="ECO:0000256" key="7">
    <source>
        <dbReference type="ARBA" id="ARBA00023242"/>
    </source>
</evidence>
<dbReference type="SMART" id="SM00651">
    <property type="entry name" value="Sm"/>
    <property type="match status" value="1"/>
</dbReference>
<dbReference type="VEuPathDB" id="FungiDB:CNBG_5837"/>
<dbReference type="OMA" id="MSKAQPP"/>
<dbReference type="GO" id="GO:0005685">
    <property type="term" value="C:U1 snRNP"/>
    <property type="evidence" value="ECO:0007669"/>
    <property type="project" value="TreeGrafter"/>
</dbReference>
<dbReference type="InterPro" id="IPR010920">
    <property type="entry name" value="LSM_dom_sf"/>
</dbReference>
<dbReference type="Pfam" id="PF01423">
    <property type="entry name" value="LSM"/>
    <property type="match status" value="1"/>
</dbReference>
<dbReference type="KEGG" id="cdeu:CNBG_5837"/>
<dbReference type="STRING" id="294750.A0A095DHK1"/>
<evidence type="ECO:0000256" key="1">
    <source>
        <dbReference type="ARBA" id="ARBA00004123"/>
    </source>
</evidence>
<gene>
    <name evidence="11" type="ORF">CNBG_5837</name>
</gene>
<dbReference type="GO" id="GO:0071013">
    <property type="term" value="C:catalytic step 2 spliceosome"/>
    <property type="evidence" value="ECO:0007669"/>
    <property type="project" value="TreeGrafter"/>
</dbReference>
<dbReference type="PANTHER" id="PTHR10553:SF2">
    <property type="entry name" value="SMALL NUCLEAR RIBONUCLEOPROTEIN G"/>
    <property type="match status" value="1"/>
</dbReference>
<dbReference type="EMBL" id="CP025772">
    <property type="protein sequence ID" value="KGB80081.1"/>
    <property type="molecule type" value="Genomic_DNA"/>
</dbReference>